<gene>
    <name evidence="2" type="ORF">IAA07_03375</name>
</gene>
<comment type="caution">
    <text evidence="2">The sequence shown here is derived from an EMBL/GenBank/DDBJ whole genome shotgun (WGS) entry which is preliminary data.</text>
</comment>
<evidence type="ECO:0000256" key="1">
    <source>
        <dbReference type="SAM" id="MobiDB-lite"/>
    </source>
</evidence>
<dbReference type="AlphaFoldDB" id="A0A9D2HGV1"/>
<reference evidence="2" key="2">
    <citation type="submission" date="2021-04" db="EMBL/GenBank/DDBJ databases">
        <authorList>
            <person name="Gilroy R."/>
        </authorList>
    </citation>
    <scope>NUCLEOTIDE SEQUENCE</scope>
    <source>
        <strain evidence="2">CHK178-16964</strain>
    </source>
</reference>
<name>A0A9D2HGV1_9FIRM</name>
<feature type="region of interest" description="Disordered" evidence="1">
    <location>
        <begin position="44"/>
        <end position="111"/>
    </location>
</feature>
<feature type="compositionally biased region" description="Acidic residues" evidence="1">
    <location>
        <begin position="55"/>
        <end position="85"/>
    </location>
</feature>
<dbReference type="Proteomes" id="UP000823900">
    <property type="component" value="Unassembled WGS sequence"/>
</dbReference>
<protein>
    <submittedName>
        <fullName evidence="2">Uncharacterized protein</fullName>
    </submittedName>
</protein>
<organism evidence="2 3">
    <name type="scientific">Candidatus Lachnoclostridium stercoravium</name>
    <dbReference type="NCBI Taxonomy" id="2838633"/>
    <lineage>
        <taxon>Bacteria</taxon>
        <taxon>Bacillati</taxon>
        <taxon>Bacillota</taxon>
        <taxon>Clostridia</taxon>
        <taxon>Lachnospirales</taxon>
        <taxon>Lachnospiraceae</taxon>
    </lineage>
</organism>
<evidence type="ECO:0000313" key="2">
    <source>
        <dbReference type="EMBL" id="HJA70607.1"/>
    </source>
</evidence>
<accession>A0A9D2HGV1</accession>
<dbReference type="EMBL" id="DWZA01000029">
    <property type="protein sequence ID" value="HJA70607.1"/>
    <property type="molecule type" value="Genomic_DNA"/>
</dbReference>
<proteinExistence type="predicted"/>
<reference evidence="2" key="1">
    <citation type="journal article" date="2021" name="PeerJ">
        <title>Extensive microbial diversity within the chicken gut microbiome revealed by metagenomics and culture.</title>
        <authorList>
            <person name="Gilroy R."/>
            <person name="Ravi A."/>
            <person name="Getino M."/>
            <person name="Pursley I."/>
            <person name="Horton D.L."/>
            <person name="Alikhan N.F."/>
            <person name="Baker D."/>
            <person name="Gharbi K."/>
            <person name="Hall N."/>
            <person name="Watson M."/>
            <person name="Adriaenssens E.M."/>
            <person name="Foster-Nyarko E."/>
            <person name="Jarju S."/>
            <person name="Secka A."/>
            <person name="Antonio M."/>
            <person name="Oren A."/>
            <person name="Chaudhuri R.R."/>
            <person name="La Ragione R."/>
            <person name="Hildebrand F."/>
            <person name="Pallen M.J."/>
        </authorList>
    </citation>
    <scope>NUCLEOTIDE SEQUENCE</scope>
    <source>
        <strain evidence="2">CHK178-16964</strain>
    </source>
</reference>
<sequence length="394" mass="43440">MEDLDAALAAAGISYQQVRSSKSGIVSYAIDGFSDLVPDLIREGKNKEKTKESQETEEGSQESSEEGLEEAGESLEGEEAGDGTGEETSAAEEHVEDPASQEQLENDRAQAQEQAEIMNQMTLYSDLSASSLTEEYFDKTKYIRNITKSGELIEKGAPAYKLITSEDWSLVFPLSEEDIQEYNGRESLEVSFAGHDLTATGDFSIITGADGKQYGKLDFQKYVVQFASERFVDFEILSDDVKGLKIPVSSVTSKDFYLVPVDYATQGGDSSEDGFMKEIYGEDGSSSVQFTAAEIYYSTDEYYYVDKSDNSPLKAGDYIVKPGSVSERYQIGPTASLQGVYNINKGYAVFRQIEVLSSNDEYYTIEKGTPYGLSVYDHIVLDAGTVQEGEIIYQ</sequence>
<evidence type="ECO:0000313" key="3">
    <source>
        <dbReference type="Proteomes" id="UP000823900"/>
    </source>
</evidence>
<feature type="compositionally biased region" description="Basic and acidic residues" evidence="1">
    <location>
        <begin position="44"/>
        <end position="54"/>
    </location>
</feature>